<evidence type="ECO:0000256" key="1">
    <source>
        <dbReference type="SAM" id="Phobius"/>
    </source>
</evidence>
<reference evidence="2" key="1">
    <citation type="journal article" date="2014" name="Front. Microbiol.">
        <title>High frequency of phylogenetically diverse reductive dehalogenase-homologous genes in deep subseafloor sedimentary metagenomes.</title>
        <authorList>
            <person name="Kawai M."/>
            <person name="Futagami T."/>
            <person name="Toyoda A."/>
            <person name="Takaki Y."/>
            <person name="Nishi S."/>
            <person name="Hori S."/>
            <person name="Arai W."/>
            <person name="Tsubouchi T."/>
            <person name="Morono Y."/>
            <person name="Uchiyama I."/>
            <person name="Ito T."/>
            <person name="Fujiyama A."/>
            <person name="Inagaki F."/>
            <person name="Takami H."/>
        </authorList>
    </citation>
    <scope>NUCLEOTIDE SEQUENCE</scope>
    <source>
        <strain evidence="2">Expedition CK06-06</strain>
    </source>
</reference>
<gene>
    <name evidence="2" type="ORF">S06H3_07690</name>
</gene>
<sequence>MNGNYPIAGWWDILKGWIDSINVWVGPLIDLYKELEEAGIITPAQRDKAESEGWTKEQLVSLIRAQMAPAWERYLPWIIAGGLGIGLVLVLALKK</sequence>
<keyword evidence="1" id="KW-1133">Transmembrane helix</keyword>
<proteinExistence type="predicted"/>
<evidence type="ECO:0000313" key="2">
    <source>
        <dbReference type="EMBL" id="GAH99951.1"/>
    </source>
</evidence>
<feature type="transmembrane region" description="Helical" evidence="1">
    <location>
        <begin position="74"/>
        <end position="93"/>
    </location>
</feature>
<dbReference type="AlphaFoldDB" id="X1JZ21"/>
<dbReference type="EMBL" id="BARV01003147">
    <property type="protein sequence ID" value="GAH99951.1"/>
    <property type="molecule type" value="Genomic_DNA"/>
</dbReference>
<name>X1JZ21_9ZZZZ</name>
<organism evidence="2">
    <name type="scientific">marine sediment metagenome</name>
    <dbReference type="NCBI Taxonomy" id="412755"/>
    <lineage>
        <taxon>unclassified sequences</taxon>
        <taxon>metagenomes</taxon>
        <taxon>ecological metagenomes</taxon>
    </lineage>
</organism>
<comment type="caution">
    <text evidence="2">The sequence shown here is derived from an EMBL/GenBank/DDBJ whole genome shotgun (WGS) entry which is preliminary data.</text>
</comment>
<keyword evidence="1" id="KW-0812">Transmembrane</keyword>
<accession>X1JZ21</accession>
<keyword evidence="1" id="KW-0472">Membrane</keyword>
<protein>
    <submittedName>
        <fullName evidence="2">Uncharacterized protein</fullName>
    </submittedName>
</protein>